<evidence type="ECO:0000256" key="1">
    <source>
        <dbReference type="SAM" id="Phobius"/>
    </source>
</evidence>
<gene>
    <name evidence="2" type="ORF">DIU77_013200</name>
</gene>
<keyword evidence="1" id="KW-0472">Membrane</keyword>
<feature type="transmembrane region" description="Helical" evidence="1">
    <location>
        <begin position="190"/>
        <end position="212"/>
    </location>
</feature>
<reference evidence="2 3" key="1">
    <citation type="journal article" date="2021" name="BMC Genomics">
        <title>Genome-resolved metagenome and metatranscriptome analyses of thermophilic composting reveal key bacterial players and their metabolic interactions.</title>
        <authorList>
            <person name="Braga L.P.P."/>
            <person name="Pereira R.V."/>
            <person name="Martins L.F."/>
            <person name="Moura L.M.S."/>
            <person name="Sanchez F.B."/>
            <person name="Patane J.S.L."/>
            <person name="da Silva A.M."/>
            <person name="Setubal J.C."/>
        </authorList>
    </citation>
    <scope>NUCLEOTIDE SEQUENCE [LARGE SCALE GENOMIC DNA]</scope>
    <source>
        <strain evidence="2">ZC4RG45</strain>
    </source>
</reference>
<dbReference type="InterPro" id="IPR010699">
    <property type="entry name" value="DUF1275"/>
</dbReference>
<proteinExistence type="predicted"/>
<feature type="transmembrane region" description="Helical" evidence="1">
    <location>
        <begin position="108"/>
        <end position="126"/>
    </location>
</feature>
<feature type="transmembrane region" description="Helical" evidence="1">
    <location>
        <begin position="218"/>
        <end position="235"/>
    </location>
</feature>
<dbReference type="Pfam" id="PF06912">
    <property type="entry name" value="DUF1275"/>
    <property type="match status" value="1"/>
</dbReference>
<sequence>MPGADQLQRNDARRAAQERVRDRLAVLLAVNSGATDAIGFLALGGAFASVMTGNMVITGVGAATADGSLIVLAVSAIISFVVGCALGARLAGLPQSGDPVWPAAVTRALAVQTVLTVMLSVVWWVTGPERGETVRLILLGGHAVALGLQSSTVQRFGARGLSTTYLTGTLTGLVVRLATGGGVRSVGRNAALLLGLIGGAALGAVLTAKAWALAPLTQLVPLVLVLALGVVLPSGSRRFGRTTPS</sequence>
<accession>A0ABD6FGQ9</accession>
<dbReference type="PANTHER" id="PTHR37314:SF4">
    <property type="entry name" value="UPF0700 TRANSMEMBRANE PROTEIN YOAK"/>
    <property type="match status" value="1"/>
</dbReference>
<protein>
    <submittedName>
        <fullName evidence="2">YoaK family protein</fullName>
    </submittedName>
</protein>
<feature type="transmembrane region" description="Helical" evidence="1">
    <location>
        <begin position="37"/>
        <end position="57"/>
    </location>
</feature>
<dbReference type="PANTHER" id="PTHR37314">
    <property type="entry name" value="SLR0142 PROTEIN"/>
    <property type="match status" value="1"/>
</dbReference>
<name>A0ABD6FGQ9_9PSEU</name>
<evidence type="ECO:0000313" key="3">
    <source>
        <dbReference type="Proteomes" id="UP000249324"/>
    </source>
</evidence>
<comment type="caution">
    <text evidence="2">The sequence shown here is derived from an EMBL/GenBank/DDBJ whole genome shotgun (WGS) entry which is preliminary data.</text>
</comment>
<feature type="transmembrane region" description="Helical" evidence="1">
    <location>
        <begin position="69"/>
        <end position="88"/>
    </location>
</feature>
<keyword evidence="1" id="KW-1133">Transmembrane helix</keyword>
<dbReference type="EMBL" id="QGUI02000176">
    <property type="protein sequence ID" value="MFO7193192.1"/>
    <property type="molecule type" value="Genomic_DNA"/>
</dbReference>
<dbReference type="Proteomes" id="UP000249324">
    <property type="component" value="Unassembled WGS sequence"/>
</dbReference>
<evidence type="ECO:0000313" key="2">
    <source>
        <dbReference type="EMBL" id="MFO7193192.1"/>
    </source>
</evidence>
<organism evidence="2 3">
    <name type="scientific">Thermocrispum agreste</name>
    <dbReference type="NCBI Taxonomy" id="37925"/>
    <lineage>
        <taxon>Bacteria</taxon>
        <taxon>Bacillati</taxon>
        <taxon>Actinomycetota</taxon>
        <taxon>Actinomycetes</taxon>
        <taxon>Pseudonocardiales</taxon>
        <taxon>Pseudonocardiaceae</taxon>
        <taxon>Thermocrispum</taxon>
    </lineage>
</organism>
<keyword evidence="1" id="KW-0812">Transmembrane</keyword>
<dbReference type="AlphaFoldDB" id="A0ABD6FGQ9"/>